<evidence type="ECO:0000259" key="4">
    <source>
        <dbReference type="Pfam" id="PF08797"/>
    </source>
</evidence>
<protein>
    <recommendedName>
        <fullName evidence="4">HIRAN domain-containing protein</fullName>
    </recommendedName>
</protein>
<keyword evidence="2" id="KW-0378">Hydrolase</keyword>
<keyword evidence="1" id="KW-0479">Metal-binding</keyword>
<evidence type="ECO:0000313" key="5">
    <source>
        <dbReference type="EMBL" id="MBB3878302.1"/>
    </source>
</evidence>
<feature type="domain" description="HIRAN" evidence="4">
    <location>
        <begin position="32"/>
        <end position="77"/>
    </location>
</feature>
<proteinExistence type="predicted"/>
<dbReference type="Pfam" id="PF08797">
    <property type="entry name" value="HIRAN"/>
    <property type="match status" value="1"/>
</dbReference>
<dbReference type="GO" id="GO:0008270">
    <property type="term" value="F:zinc ion binding"/>
    <property type="evidence" value="ECO:0007669"/>
    <property type="project" value="InterPro"/>
</dbReference>
<evidence type="ECO:0000256" key="1">
    <source>
        <dbReference type="ARBA" id="ARBA00022723"/>
    </source>
</evidence>
<feature type="compositionally biased region" description="Acidic residues" evidence="3">
    <location>
        <begin position="121"/>
        <end position="135"/>
    </location>
</feature>
<dbReference type="InterPro" id="IPR014905">
    <property type="entry name" value="HIRAN"/>
</dbReference>
<dbReference type="AlphaFoldDB" id="A0A7W6A7Y7"/>
<name>A0A7W6A7Y7_9SPHN</name>
<dbReference type="EMBL" id="JACIDH010000001">
    <property type="protein sequence ID" value="MBB3878302.1"/>
    <property type="molecule type" value="Genomic_DNA"/>
</dbReference>
<comment type="caution">
    <text evidence="5">The sequence shown here is derived from an EMBL/GenBank/DDBJ whole genome shotgun (WGS) entry which is preliminary data.</text>
</comment>
<accession>A0A7W6A7Y7</accession>
<evidence type="ECO:0000313" key="6">
    <source>
        <dbReference type="Proteomes" id="UP000538670"/>
    </source>
</evidence>
<dbReference type="Proteomes" id="UP000538670">
    <property type="component" value="Unassembled WGS sequence"/>
</dbReference>
<dbReference type="GO" id="GO:0003676">
    <property type="term" value="F:nucleic acid binding"/>
    <property type="evidence" value="ECO:0007669"/>
    <property type="project" value="InterPro"/>
</dbReference>
<reference evidence="5 6" key="1">
    <citation type="submission" date="2020-08" db="EMBL/GenBank/DDBJ databases">
        <title>Genomic Encyclopedia of Type Strains, Phase IV (KMG-IV): sequencing the most valuable type-strain genomes for metagenomic binning, comparative biology and taxonomic classification.</title>
        <authorList>
            <person name="Goeker M."/>
        </authorList>
    </citation>
    <scope>NUCLEOTIDE SEQUENCE [LARGE SCALE GENOMIC DNA]</scope>
    <source>
        <strain evidence="5 6">DSM 19512</strain>
    </source>
</reference>
<dbReference type="Gene3D" id="3.30.70.2330">
    <property type="match status" value="1"/>
</dbReference>
<gene>
    <name evidence="5" type="ORF">GGR48_000705</name>
</gene>
<dbReference type="GO" id="GO:0016818">
    <property type="term" value="F:hydrolase activity, acting on acid anhydrides, in phosphorus-containing anhydrides"/>
    <property type="evidence" value="ECO:0007669"/>
    <property type="project" value="InterPro"/>
</dbReference>
<sequence>MDEMTLAVVGIDFPNEDKARSNRRFEWLASVIGDPVTLQPEPRNRHDPNAIAVFSARGVQGGYLSAERAPLVGARIRRGEEVQAVFQGLDKAVAYIRVRFGGGAPTLPVSKPAPTGRGDGNDDFYPDAEGPDWGA</sequence>
<keyword evidence="6" id="KW-1185">Reference proteome</keyword>
<evidence type="ECO:0000256" key="3">
    <source>
        <dbReference type="SAM" id="MobiDB-lite"/>
    </source>
</evidence>
<dbReference type="RefSeq" id="WP_183950468.1">
    <property type="nucleotide sequence ID" value="NZ_JACIDH010000001.1"/>
</dbReference>
<feature type="region of interest" description="Disordered" evidence="3">
    <location>
        <begin position="102"/>
        <end position="135"/>
    </location>
</feature>
<organism evidence="5 6">
    <name type="scientific">Sphingomonas pseudosanguinis</name>
    <dbReference type="NCBI Taxonomy" id="413712"/>
    <lineage>
        <taxon>Bacteria</taxon>
        <taxon>Pseudomonadati</taxon>
        <taxon>Pseudomonadota</taxon>
        <taxon>Alphaproteobacteria</taxon>
        <taxon>Sphingomonadales</taxon>
        <taxon>Sphingomonadaceae</taxon>
        <taxon>Sphingomonas</taxon>
    </lineage>
</organism>
<evidence type="ECO:0000256" key="2">
    <source>
        <dbReference type="ARBA" id="ARBA00022801"/>
    </source>
</evidence>